<protein>
    <recommendedName>
        <fullName evidence="3">Insulin-like domain-containing protein</fullName>
    </recommendedName>
</protein>
<sequence>MAKVSPTIPLVGSTRWFSVGGVTLCFVLFASLCYVTAGQSWHCGSATETVRTVCDGCYAGGSHLSRNYPKRSHQERIPLFKEPFLEKSYALNFLQAKSHASDDPSPLSVRPRRSGRRGFIDECCRRSCDFFEMIFYCCAAQQKYYAEIFKLVKRSS</sequence>
<dbReference type="Gene3D" id="1.10.100.10">
    <property type="entry name" value="Insulin-like"/>
    <property type="match status" value="1"/>
</dbReference>
<dbReference type="EMBL" id="JAIZAY010000012">
    <property type="protein sequence ID" value="KAJ8031800.1"/>
    <property type="molecule type" value="Genomic_DNA"/>
</dbReference>
<keyword evidence="2" id="KW-0812">Transmembrane</keyword>
<dbReference type="SUPFAM" id="SSF56994">
    <property type="entry name" value="Insulin-like"/>
    <property type="match status" value="1"/>
</dbReference>
<keyword evidence="5" id="KW-1185">Reference proteome</keyword>
<dbReference type="Proteomes" id="UP001152320">
    <property type="component" value="Chromosome 12"/>
</dbReference>
<comment type="similarity">
    <text evidence="1">Belongs to the insulin family.</text>
</comment>
<comment type="caution">
    <text evidence="4">The sequence shown here is derived from an EMBL/GenBank/DDBJ whole genome shotgun (WGS) entry which is preliminary data.</text>
</comment>
<keyword evidence="2" id="KW-1133">Transmembrane helix</keyword>
<name>A0A9Q1H455_HOLLE</name>
<dbReference type="InterPro" id="IPR016179">
    <property type="entry name" value="Insulin-like"/>
</dbReference>
<gene>
    <name evidence="4" type="ORF">HOLleu_25114</name>
</gene>
<dbReference type="InterPro" id="IPR036438">
    <property type="entry name" value="Insulin-like_sf"/>
</dbReference>
<feature type="transmembrane region" description="Helical" evidence="2">
    <location>
        <begin position="16"/>
        <end position="37"/>
    </location>
</feature>
<reference evidence="4" key="1">
    <citation type="submission" date="2021-10" db="EMBL/GenBank/DDBJ databases">
        <title>Tropical sea cucumber genome reveals ecological adaptation and Cuvierian tubules defense mechanism.</title>
        <authorList>
            <person name="Chen T."/>
        </authorList>
    </citation>
    <scope>NUCLEOTIDE SEQUENCE</scope>
    <source>
        <strain evidence="4">Nanhai2018</strain>
        <tissue evidence="4">Muscle</tissue>
    </source>
</reference>
<dbReference type="Pfam" id="PF00049">
    <property type="entry name" value="Insulin"/>
    <property type="match status" value="1"/>
</dbReference>
<evidence type="ECO:0000313" key="4">
    <source>
        <dbReference type="EMBL" id="KAJ8031800.1"/>
    </source>
</evidence>
<accession>A0A9Q1H455</accession>
<dbReference type="InterPro" id="IPR022353">
    <property type="entry name" value="Insulin_CS"/>
</dbReference>
<evidence type="ECO:0000259" key="3">
    <source>
        <dbReference type="Pfam" id="PF00049"/>
    </source>
</evidence>
<evidence type="ECO:0000313" key="5">
    <source>
        <dbReference type="Proteomes" id="UP001152320"/>
    </source>
</evidence>
<dbReference type="PROSITE" id="PS00262">
    <property type="entry name" value="INSULIN"/>
    <property type="match status" value="1"/>
</dbReference>
<proteinExistence type="inferred from homology"/>
<dbReference type="GO" id="GO:0005179">
    <property type="term" value="F:hormone activity"/>
    <property type="evidence" value="ECO:0007669"/>
    <property type="project" value="InterPro"/>
</dbReference>
<organism evidence="4 5">
    <name type="scientific">Holothuria leucospilota</name>
    <name type="common">Black long sea cucumber</name>
    <name type="synonym">Mertensiothuria leucospilota</name>
    <dbReference type="NCBI Taxonomy" id="206669"/>
    <lineage>
        <taxon>Eukaryota</taxon>
        <taxon>Metazoa</taxon>
        <taxon>Echinodermata</taxon>
        <taxon>Eleutherozoa</taxon>
        <taxon>Echinozoa</taxon>
        <taxon>Holothuroidea</taxon>
        <taxon>Aspidochirotacea</taxon>
        <taxon>Aspidochirotida</taxon>
        <taxon>Holothuriidae</taxon>
        <taxon>Holothuria</taxon>
    </lineage>
</organism>
<dbReference type="CDD" id="cd00101">
    <property type="entry name" value="IlGF_like"/>
    <property type="match status" value="1"/>
</dbReference>
<evidence type="ECO:0000256" key="1">
    <source>
        <dbReference type="ARBA" id="ARBA00009034"/>
    </source>
</evidence>
<feature type="domain" description="Insulin-like" evidence="3">
    <location>
        <begin position="43"/>
        <end position="137"/>
    </location>
</feature>
<keyword evidence="2" id="KW-0472">Membrane</keyword>
<dbReference type="AlphaFoldDB" id="A0A9Q1H455"/>
<evidence type="ECO:0000256" key="2">
    <source>
        <dbReference type="SAM" id="Phobius"/>
    </source>
</evidence>
<dbReference type="GO" id="GO:0005576">
    <property type="term" value="C:extracellular region"/>
    <property type="evidence" value="ECO:0007669"/>
    <property type="project" value="InterPro"/>
</dbReference>